<feature type="compositionally biased region" description="Basic and acidic residues" evidence="1">
    <location>
        <begin position="141"/>
        <end position="150"/>
    </location>
</feature>
<dbReference type="InterPro" id="IPR000305">
    <property type="entry name" value="GIY-YIG_endonuc"/>
</dbReference>
<dbReference type="CDD" id="cd00719">
    <property type="entry name" value="GIY-YIG_SF"/>
    <property type="match status" value="1"/>
</dbReference>
<protein>
    <recommendedName>
        <fullName evidence="2">GIY-YIG domain-containing protein</fullName>
    </recommendedName>
</protein>
<dbReference type="InterPro" id="IPR035901">
    <property type="entry name" value="GIY-YIG_endonuc_sf"/>
</dbReference>
<dbReference type="Proteomes" id="UP000265515">
    <property type="component" value="Unassembled WGS sequence"/>
</dbReference>
<organism evidence="3 4">
    <name type="scientific">Chara braunii</name>
    <name type="common">Braun's stonewort</name>
    <dbReference type="NCBI Taxonomy" id="69332"/>
    <lineage>
        <taxon>Eukaryota</taxon>
        <taxon>Viridiplantae</taxon>
        <taxon>Streptophyta</taxon>
        <taxon>Charophyceae</taxon>
        <taxon>Charales</taxon>
        <taxon>Characeae</taxon>
        <taxon>Chara</taxon>
    </lineage>
</organism>
<dbReference type="EMBL" id="BFEA01000361">
    <property type="protein sequence ID" value="GBG80947.1"/>
    <property type="molecule type" value="Genomic_DNA"/>
</dbReference>
<feature type="compositionally biased region" description="Basic and acidic residues" evidence="1">
    <location>
        <begin position="9"/>
        <end position="53"/>
    </location>
</feature>
<name>A0A388LFB0_CHABU</name>
<accession>A0A388LFB0</accession>
<evidence type="ECO:0000313" key="4">
    <source>
        <dbReference type="Proteomes" id="UP000265515"/>
    </source>
</evidence>
<proteinExistence type="predicted"/>
<dbReference type="SUPFAM" id="SSF82771">
    <property type="entry name" value="GIY-YIG endonuclease"/>
    <property type="match status" value="1"/>
</dbReference>
<dbReference type="OrthoDB" id="6782675at2759"/>
<sequence length="1039" mass="119748">MANRGNWDTGREGERERRDVRYDGRREERRDGYHSAGREYHQEDVRESIRDRGYGSGEHRRRAPPTYFECGQVGHYRNQCWRLTGEGSSRQGEACLQPRNAAGEASPERVKLKRQIQDLGASIASMQGHIKAENLKKAEQLKQAEDEQRAREKKAAKKQAKLRKAEEFRMQMRKEMRMEAAQVARELRDVVCEDWRAQIKEELRHKKKTSPPRYTPRRGTPRTKIAATLGTVGKAKFICENIRVLAEFGADELKEICRKEDVEYGNKTVAATNIAEKRAAEAYDTSNQEIAEREREAEGIDQEDIDEGFVDAGSVVYILASPTCKALYVGKTCKDVDVRWREHISRCDRRSKDTHLYRWWQCFGKESYVLLSVETCRDEELIAFKQLYIHRWNPALNTNGLRRKRNRRNKKQRGKRERQRGQHGLISEQKGRSQIPVKIQVNEGAENVNVFNALTELEKRRTRKFTLRSAGGNTWTDGWKKICRAFGTTPVKWEGTVKTLSKSKKELEDGGTCTVQYLRRWHPKGKQDKHELIKILRNPAKTEVLRGKDATVLFRLYRGAKGFQKKSTRCYLRRLLSRTIKETTGWIMGADVCVKMRFDDRVKLGEVRKLANDKLMGLELPTCMTRRARSKLKIVWTSNPAVSDLLHNQKMFARADVCTCTCAGLPYPRIGDHVRFQLQELGDIHPMLCNAKNVPRVSCPDISMLLKKEIEEAFDKWPNRGEKRVHILRSEAEGCMMSGSDTETNWLEVDDVREVKERMSGLVCTPLDRNTGETFVLCPLVYHEAMMTTFVCNTGYRIMDKDEAAIFAEMKVDLVGFGLKRFVKMEKQGVIGNAYVQPKHKDLDRFRPICPSYCEPIVKTSRLVAKALNHLLFALPEAWHFNMKAVSDIVPRINKMNKKIQQRRSEGCHVSSMSYDIKDMFSKLPHEKIIEAVDWIIRHFISKGKTAVRVNPRGRGSSFGRTTGADHWRTIELETLRRFVEFDLKHTYIKATGVILKQLIGIPMGKSTSLPLACIMCAHAEWKFLQGWGRKELTCSVRG</sequence>
<dbReference type="PROSITE" id="PS50164">
    <property type="entry name" value="GIY_YIG"/>
    <property type="match status" value="1"/>
</dbReference>
<feature type="region of interest" description="Disordered" evidence="1">
    <location>
        <begin position="399"/>
        <end position="430"/>
    </location>
</feature>
<dbReference type="Pfam" id="PF01541">
    <property type="entry name" value="GIY-YIG"/>
    <property type="match status" value="1"/>
</dbReference>
<feature type="domain" description="GIY-YIG" evidence="2">
    <location>
        <begin position="312"/>
        <end position="398"/>
    </location>
</feature>
<dbReference type="Gene3D" id="3.40.1440.10">
    <property type="entry name" value="GIY-YIG endonuclease"/>
    <property type="match status" value="1"/>
</dbReference>
<feature type="region of interest" description="Disordered" evidence="1">
    <location>
        <begin position="141"/>
        <end position="161"/>
    </location>
</feature>
<gene>
    <name evidence="3" type="ORF">CBR_g31504</name>
</gene>
<evidence type="ECO:0000259" key="2">
    <source>
        <dbReference type="PROSITE" id="PS50164"/>
    </source>
</evidence>
<keyword evidence="4" id="KW-1185">Reference proteome</keyword>
<reference evidence="3 4" key="1">
    <citation type="journal article" date="2018" name="Cell">
        <title>The Chara Genome: Secondary Complexity and Implications for Plant Terrestrialization.</title>
        <authorList>
            <person name="Nishiyama T."/>
            <person name="Sakayama H."/>
            <person name="Vries J.D."/>
            <person name="Buschmann H."/>
            <person name="Saint-Marcoux D."/>
            <person name="Ullrich K.K."/>
            <person name="Haas F.B."/>
            <person name="Vanderstraeten L."/>
            <person name="Becker D."/>
            <person name="Lang D."/>
            <person name="Vosolsobe S."/>
            <person name="Rombauts S."/>
            <person name="Wilhelmsson P.K.I."/>
            <person name="Janitza P."/>
            <person name="Kern R."/>
            <person name="Heyl A."/>
            <person name="Rumpler F."/>
            <person name="Villalobos L.I.A.C."/>
            <person name="Clay J.M."/>
            <person name="Skokan R."/>
            <person name="Toyoda A."/>
            <person name="Suzuki Y."/>
            <person name="Kagoshima H."/>
            <person name="Schijlen E."/>
            <person name="Tajeshwar N."/>
            <person name="Catarino B."/>
            <person name="Hetherington A.J."/>
            <person name="Saltykova A."/>
            <person name="Bonnot C."/>
            <person name="Breuninger H."/>
            <person name="Symeonidi A."/>
            <person name="Radhakrishnan G.V."/>
            <person name="Van Nieuwerburgh F."/>
            <person name="Deforce D."/>
            <person name="Chang C."/>
            <person name="Karol K.G."/>
            <person name="Hedrich R."/>
            <person name="Ulvskov P."/>
            <person name="Glockner G."/>
            <person name="Delwiche C.F."/>
            <person name="Petrasek J."/>
            <person name="Van de Peer Y."/>
            <person name="Friml J."/>
            <person name="Beilby M."/>
            <person name="Dolan L."/>
            <person name="Kohara Y."/>
            <person name="Sugano S."/>
            <person name="Fujiyama A."/>
            <person name="Delaux P.-M."/>
            <person name="Quint M."/>
            <person name="TheiBen G."/>
            <person name="Hagemann M."/>
            <person name="Harholt J."/>
            <person name="Dunand C."/>
            <person name="Zachgo S."/>
            <person name="Langdale J."/>
            <person name="Maumus F."/>
            <person name="Straeten D.V.D."/>
            <person name="Gould S.B."/>
            <person name="Rensing S.A."/>
        </authorList>
    </citation>
    <scope>NUCLEOTIDE SEQUENCE [LARGE SCALE GENOMIC DNA]</scope>
    <source>
        <strain evidence="3 4">S276</strain>
    </source>
</reference>
<feature type="region of interest" description="Disordered" evidence="1">
    <location>
        <begin position="1"/>
        <end position="63"/>
    </location>
</feature>
<feature type="compositionally biased region" description="Basic residues" evidence="1">
    <location>
        <begin position="401"/>
        <end position="418"/>
    </location>
</feature>
<dbReference type="AlphaFoldDB" id="A0A388LFB0"/>
<dbReference type="Gramene" id="GBG80947">
    <property type="protein sequence ID" value="GBG80947"/>
    <property type="gene ID" value="CBR_g31504"/>
</dbReference>
<evidence type="ECO:0000256" key="1">
    <source>
        <dbReference type="SAM" id="MobiDB-lite"/>
    </source>
</evidence>
<feature type="compositionally biased region" description="Basic residues" evidence="1">
    <location>
        <begin position="151"/>
        <end position="161"/>
    </location>
</feature>
<evidence type="ECO:0000313" key="3">
    <source>
        <dbReference type="EMBL" id="GBG80947.1"/>
    </source>
</evidence>
<comment type="caution">
    <text evidence="3">The sequence shown here is derived from an EMBL/GenBank/DDBJ whole genome shotgun (WGS) entry which is preliminary data.</text>
</comment>